<accession>A0A078A7S7</accession>
<feature type="transmembrane region" description="Helical" evidence="1">
    <location>
        <begin position="185"/>
        <end position="205"/>
    </location>
</feature>
<dbReference type="InParanoid" id="A0A078A7S7"/>
<protein>
    <submittedName>
        <fullName evidence="2">Uncharacterized protein</fullName>
    </submittedName>
</protein>
<feature type="transmembrane region" description="Helical" evidence="1">
    <location>
        <begin position="115"/>
        <end position="136"/>
    </location>
</feature>
<evidence type="ECO:0000313" key="3">
    <source>
        <dbReference type="Proteomes" id="UP000039865"/>
    </source>
</evidence>
<keyword evidence="3" id="KW-1185">Reference proteome</keyword>
<dbReference type="EMBL" id="CCKQ01005594">
    <property type="protein sequence ID" value="CDW76841.1"/>
    <property type="molecule type" value="Genomic_DNA"/>
</dbReference>
<dbReference type="Proteomes" id="UP000039865">
    <property type="component" value="Unassembled WGS sequence"/>
</dbReference>
<gene>
    <name evidence="2" type="primary">Contig8413.g8969</name>
    <name evidence="2" type="ORF">STYLEM_5805</name>
</gene>
<dbReference type="AlphaFoldDB" id="A0A078A7S7"/>
<sequence>MLMLSKIDKGQNEILEYDFEKSQKFFFSSVSGNILFAQTILHLILVFPFYFFMAKEYSFILYDELKHRSLSNKIEELKKYASMKDVYTENMVQKIRDDIYILVRQPYLKLNNKEFYTFTTILASPIFIVTLLFIFFQNIQQYRFAMYFTMSINFIQAGVVPLIMLILPGILYYKADQTFDIKSPLKYLAILWVIGGAFGIVYFAASSSYTNLTYSGFVQK</sequence>
<feature type="transmembrane region" description="Helical" evidence="1">
    <location>
        <begin position="25"/>
        <end position="52"/>
    </location>
</feature>
<proteinExistence type="predicted"/>
<keyword evidence="1" id="KW-0812">Transmembrane</keyword>
<evidence type="ECO:0000313" key="2">
    <source>
        <dbReference type="EMBL" id="CDW76841.1"/>
    </source>
</evidence>
<organism evidence="2 3">
    <name type="scientific">Stylonychia lemnae</name>
    <name type="common">Ciliate</name>
    <dbReference type="NCBI Taxonomy" id="5949"/>
    <lineage>
        <taxon>Eukaryota</taxon>
        <taxon>Sar</taxon>
        <taxon>Alveolata</taxon>
        <taxon>Ciliophora</taxon>
        <taxon>Intramacronucleata</taxon>
        <taxon>Spirotrichea</taxon>
        <taxon>Stichotrichia</taxon>
        <taxon>Sporadotrichida</taxon>
        <taxon>Oxytrichidae</taxon>
        <taxon>Stylonychinae</taxon>
        <taxon>Stylonychia</taxon>
    </lineage>
</organism>
<keyword evidence="1" id="KW-1133">Transmembrane helix</keyword>
<name>A0A078A7S7_STYLE</name>
<evidence type="ECO:0000256" key="1">
    <source>
        <dbReference type="SAM" id="Phobius"/>
    </source>
</evidence>
<reference evidence="2 3" key="1">
    <citation type="submission" date="2014-06" db="EMBL/GenBank/DDBJ databases">
        <authorList>
            <person name="Swart Estienne"/>
        </authorList>
    </citation>
    <scope>NUCLEOTIDE SEQUENCE [LARGE SCALE GENOMIC DNA]</scope>
    <source>
        <strain evidence="2 3">130c</strain>
    </source>
</reference>
<feature type="transmembrane region" description="Helical" evidence="1">
    <location>
        <begin position="148"/>
        <end position="173"/>
    </location>
</feature>
<keyword evidence="1" id="KW-0472">Membrane</keyword>